<dbReference type="EMBL" id="HF584020">
    <property type="protein sequence ID" value="CCQ43517.1"/>
    <property type="molecule type" value="Genomic_DNA"/>
</dbReference>
<evidence type="ECO:0000313" key="1">
    <source>
        <dbReference type="EMBL" id="CCQ43517.1"/>
    </source>
</evidence>
<proteinExistence type="predicted"/>
<dbReference type="AlphaFoldDB" id="L8ECG3"/>
<dbReference type="OrthoDB" id="442460at2759"/>
<reference evidence="1" key="1">
    <citation type="journal article" date="2013" name="PLoS ONE">
        <title>Direct detection of alternative open reading frames translation products in human significantly expands the proteome.</title>
        <authorList>
            <person name="Vanderperre B."/>
            <person name="Lucier J.-F."/>
            <person name="Motard J."/>
            <person name="Tremblay G."/>
            <person name="Vanderperre S."/>
            <person name="Wisztorski M."/>
            <person name="Salzet M."/>
            <person name="Boisvert F.-M."/>
            <person name="Roucou X."/>
        </authorList>
    </citation>
    <scope>NUCLEOTIDE SEQUENCE</scope>
</reference>
<accession>L8ECG3</accession>
<sequence length="62" mass="7206">MADLLPVQEPMKRASKEVVGKRKTKLKLYHLNLKYNLEANKNFSFLMKKKKLEKTTPSSLAQ</sequence>
<dbReference type="ChiTaRS" id="SENP6">
    <property type="organism name" value="human"/>
</dbReference>
<gene>
    <name evidence="1" type="primary">SENP6</name>
</gene>
<organism evidence="1">
    <name type="scientific">Homo sapiens</name>
    <name type="common">Human</name>
    <dbReference type="NCBI Taxonomy" id="9606"/>
    <lineage>
        <taxon>Eukaryota</taxon>
        <taxon>Metazoa</taxon>
        <taxon>Chordata</taxon>
        <taxon>Craniata</taxon>
        <taxon>Vertebrata</taxon>
        <taxon>Euteleostomi</taxon>
        <taxon>Mammalia</taxon>
        <taxon>Eutheria</taxon>
        <taxon>Euarchontoglires</taxon>
        <taxon>Primates</taxon>
        <taxon>Haplorrhini</taxon>
        <taxon>Catarrhini</taxon>
        <taxon>Hominidae</taxon>
        <taxon>Homo</taxon>
    </lineage>
</organism>
<name>L8ECG3_HUMAN</name>
<protein>
    <submittedName>
        <fullName evidence="1">Alternative protein SENP6</fullName>
    </submittedName>
</protein>